<dbReference type="NCBIfam" id="NF001986">
    <property type="entry name" value="PRK00779.1"/>
    <property type="match status" value="1"/>
</dbReference>
<evidence type="ECO:0000313" key="9">
    <source>
        <dbReference type="EMBL" id="TET82036.1"/>
    </source>
</evidence>
<evidence type="ECO:0000256" key="1">
    <source>
        <dbReference type="ARBA" id="ARBA00004975"/>
    </source>
</evidence>
<evidence type="ECO:0000256" key="2">
    <source>
        <dbReference type="ARBA" id="ARBA00007805"/>
    </source>
</evidence>
<comment type="similarity">
    <text evidence="2 6">Belongs to the aspartate/ornithine carbamoyltransferase superfamily. OTCase family.</text>
</comment>
<dbReference type="InterPro" id="IPR006130">
    <property type="entry name" value="Asp/Orn_carbamoylTrfase"/>
</dbReference>
<dbReference type="SUPFAM" id="SSF53671">
    <property type="entry name" value="Aspartate/ornithine carbamoyltransferase"/>
    <property type="match status" value="1"/>
</dbReference>
<evidence type="ECO:0000259" key="7">
    <source>
        <dbReference type="Pfam" id="PF00185"/>
    </source>
</evidence>
<dbReference type="Gene3D" id="3.40.50.1370">
    <property type="entry name" value="Aspartate/ornithine carbamoyltransferase"/>
    <property type="match status" value="2"/>
</dbReference>
<dbReference type="PRINTS" id="PR00100">
    <property type="entry name" value="AOTCASE"/>
</dbReference>
<evidence type="ECO:0000259" key="8">
    <source>
        <dbReference type="Pfam" id="PF02729"/>
    </source>
</evidence>
<feature type="binding site" evidence="6">
    <location>
        <begin position="241"/>
        <end position="242"/>
    </location>
    <ligand>
        <name>L-ornithine</name>
        <dbReference type="ChEBI" id="CHEBI:46911"/>
    </ligand>
</feature>
<evidence type="ECO:0000256" key="4">
    <source>
        <dbReference type="ARBA" id="ARBA00022679"/>
    </source>
</evidence>
<accession>A0A523XRV4</accession>
<dbReference type="FunFam" id="3.40.50.1370:FF:000008">
    <property type="entry name" value="Ornithine carbamoyltransferase"/>
    <property type="match status" value="1"/>
</dbReference>
<dbReference type="PANTHER" id="PTHR45753">
    <property type="entry name" value="ORNITHINE CARBAMOYLTRANSFERASE, MITOCHONDRIAL"/>
    <property type="match status" value="1"/>
</dbReference>
<proteinExistence type="inferred from homology"/>
<reference evidence="9 10" key="1">
    <citation type="submission" date="2019-03" db="EMBL/GenBank/DDBJ databases">
        <title>Metabolic potential of uncultured bacteria and archaea associated with petroleum seepage in deep-sea sediments.</title>
        <authorList>
            <person name="Dong X."/>
            <person name="Hubert C."/>
        </authorList>
    </citation>
    <scope>NUCLEOTIDE SEQUENCE [LARGE SCALE GENOMIC DNA]</scope>
    <source>
        <strain evidence="9">E29_bin36</strain>
    </source>
</reference>
<feature type="binding site" evidence="6">
    <location>
        <position position="305"/>
    </location>
    <ligand>
        <name>carbamoyl phosphate</name>
        <dbReference type="ChEBI" id="CHEBI:58228"/>
    </ligand>
</feature>
<feature type="binding site" evidence="6">
    <location>
        <position position="237"/>
    </location>
    <ligand>
        <name>L-ornithine</name>
        <dbReference type="ChEBI" id="CHEBI:46911"/>
    </ligand>
</feature>
<dbReference type="Pfam" id="PF00185">
    <property type="entry name" value="OTCace"/>
    <property type="match status" value="1"/>
</dbReference>
<evidence type="ECO:0000256" key="5">
    <source>
        <dbReference type="ARBA" id="ARBA00048772"/>
    </source>
</evidence>
<feature type="binding site" evidence="6">
    <location>
        <begin position="277"/>
        <end position="278"/>
    </location>
    <ligand>
        <name>carbamoyl phosphate</name>
        <dbReference type="ChEBI" id="CHEBI:58228"/>
    </ligand>
</feature>
<dbReference type="NCBIfam" id="TIGR00658">
    <property type="entry name" value="orni_carb_tr"/>
    <property type="match status" value="1"/>
</dbReference>
<dbReference type="PRINTS" id="PR00102">
    <property type="entry name" value="OTCASE"/>
</dbReference>
<feature type="domain" description="Aspartate/ornithine carbamoyltransferase carbamoyl-P binding" evidence="8">
    <location>
        <begin position="13"/>
        <end position="153"/>
    </location>
</feature>
<feature type="binding site" evidence="6">
    <location>
        <position position="113"/>
    </location>
    <ligand>
        <name>carbamoyl phosphate</name>
        <dbReference type="ChEBI" id="CHEBI:58228"/>
    </ligand>
</feature>
<dbReference type="AlphaFoldDB" id="A0A523XRV4"/>
<dbReference type="Pfam" id="PF02729">
    <property type="entry name" value="OTCace_N"/>
    <property type="match status" value="1"/>
</dbReference>
<dbReference type="InterPro" id="IPR024904">
    <property type="entry name" value="OTCase_ArgI"/>
</dbReference>
<dbReference type="GO" id="GO:0019240">
    <property type="term" value="P:citrulline biosynthetic process"/>
    <property type="evidence" value="ECO:0007669"/>
    <property type="project" value="TreeGrafter"/>
</dbReference>
<feature type="binding site" evidence="6">
    <location>
        <begin position="140"/>
        <end position="143"/>
    </location>
    <ligand>
        <name>carbamoyl phosphate</name>
        <dbReference type="ChEBI" id="CHEBI:58228"/>
    </ligand>
</feature>
<evidence type="ECO:0000256" key="3">
    <source>
        <dbReference type="ARBA" id="ARBA00013007"/>
    </source>
</evidence>
<dbReference type="GO" id="GO:0016597">
    <property type="term" value="F:amino acid binding"/>
    <property type="evidence" value="ECO:0007669"/>
    <property type="project" value="InterPro"/>
</dbReference>
<dbReference type="HAMAP" id="MF_01109">
    <property type="entry name" value="OTCase"/>
    <property type="match status" value="1"/>
</dbReference>
<comment type="caution">
    <text evidence="6">Lacks conserved residue(s) required for the propagation of feature annotation.</text>
</comment>
<sequence>MIAKQEVVSLKKKNFMGISDITSEEIKVLLGLAIEFKKKLRRREEHKYLKDKILAMVFEKPSLRTRVTFECGMSQLGGHAIYLAPSDIGVGNRESVSDVARNLSRWVNGMTARTFTHSTGKELAENSSIPVINALSDLEHPCQALADFQTICEHKAGGSVRLAGLRVGYIGDGNNVCNSLLLASALLDVDMVAGCPQGYEPDTQVLDMARNLARKSTLNVVNDPEQAAKDADVIYTDTWASMGQEDEREERLKVFKDFQVTGAMMGLARKDALFMHCLPAHRGEEVSSEVIDGPQSVVFDQAENRLHSQKAVMVELMR</sequence>
<name>A0A523XRV4_UNCT6</name>
<dbReference type="InterPro" id="IPR006131">
    <property type="entry name" value="Asp_carbamoyltransf_Asp/Orn-bd"/>
</dbReference>
<dbReference type="Proteomes" id="UP000315534">
    <property type="component" value="Unassembled WGS sequence"/>
</dbReference>
<comment type="catalytic activity">
    <reaction evidence="5 6">
        <text>carbamoyl phosphate + L-ornithine = L-citrulline + phosphate + H(+)</text>
        <dbReference type="Rhea" id="RHEA:19513"/>
        <dbReference type="ChEBI" id="CHEBI:15378"/>
        <dbReference type="ChEBI" id="CHEBI:43474"/>
        <dbReference type="ChEBI" id="CHEBI:46911"/>
        <dbReference type="ChEBI" id="CHEBI:57743"/>
        <dbReference type="ChEBI" id="CHEBI:58228"/>
        <dbReference type="EC" id="2.1.3.3"/>
    </reaction>
</comment>
<dbReference type="InterPro" id="IPR002292">
    <property type="entry name" value="Orn/put_carbamltrans"/>
</dbReference>
<evidence type="ECO:0000313" key="10">
    <source>
        <dbReference type="Proteomes" id="UP000315534"/>
    </source>
</evidence>
<comment type="subcellular location">
    <subcellularLocation>
        <location evidence="6">Cytoplasm</location>
    </subcellularLocation>
</comment>
<dbReference type="GO" id="GO:0004585">
    <property type="term" value="F:ornithine carbamoyltransferase activity"/>
    <property type="evidence" value="ECO:0007669"/>
    <property type="project" value="UniProtKB-UniRule"/>
</dbReference>
<dbReference type="GO" id="GO:0042450">
    <property type="term" value="P:L-arginine biosynthetic process via ornithine"/>
    <property type="evidence" value="ECO:0007669"/>
    <property type="project" value="UniProtKB-UniRule"/>
</dbReference>
<dbReference type="GO" id="GO:0005737">
    <property type="term" value="C:cytoplasm"/>
    <property type="evidence" value="ECO:0007669"/>
    <property type="project" value="UniProtKB-SubCell"/>
</dbReference>
<keyword evidence="4 6" id="KW-0808">Transferase</keyword>
<organism evidence="9 10">
    <name type="scientific">candidate division TA06 bacterium</name>
    <dbReference type="NCBI Taxonomy" id="2250710"/>
    <lineage>
        <taxon>Bacteria</taxon>
        <taxon>Bacteria division TA06</taxon>
    </lineage>
</organism>
<comment type="pathway">
    <text evidence="1">Amino-acid biosynthesis; L-arginine biosynthesis; L-arginine from L-ornithine and carbamoyl phosphate: step 1/3.</text>
</comment>
<keyword evidence="6" id="KW-0963">Cytoplasm</keyword>
<evidence type="ECO:0000256" key="6">
    <source>
        <dbReference type="HAMAP-Rule" id="MF_01109"/>
    </source>
</evidence>
<dbReference type="EMBL" id="SOIP01000173">
    <property type="protein sequence ID" value="TET82036.1"/>
    <property type="molecule type" value="Genomic_DNA"/>
</dbReference>
<dbReference type="PANTHER" id="PTHR45753:SF3">
    <property type="entry name" value="ORNITHINE TRANSCARBAMYLASE, MITOCHONDRIAL"/>
    <property type="match status" value="1"/>
</dbReference>
<dbReference type="InterPro" id="IPR006132">
    <property type="entry name" value="Asp/Orn_carbamoyltranf_P-bd"/>
</dbReference>
<gene>
    <name evidence="9" type="primary">argF</name>
    <name evidence="9" type="ORF">E3J38_02865</name>
</gene>
<comment type="caution">
    <text evidence="9">The sequence shown here is derived from an EMBL/GenBank/DDBJ whole genome shotgun (WGS) entry which is preliminary data.</text>
</comment>
<feature type="domain" description="Aspartate/ornithine carbamoyltransferase Asp/Orn-binding" evidence="7">
    <location>
        <begin position="164"/>
        <end position="314"/>
    </location>
</feature>
<protein>
    <recommendedName>
        <fullName evidence="3 6">Ornithine carbamoyltransferase</fullName>
        <shortName evidence="6">OTCase</shortName>
        <ecNumber evidence="3 6">2.1.3.3</ecNumber>
    </recommendedName>
</protein>
<feature type="binding site" evidence="6">
    <location>
        <position position="175"/>
    </location>
    <ligand>
        <name>L-ornithine</name>
        <dbReference type="ChEBI" id="CHEBI:46911"/>
    </ligand>
</feature>
<dbReference type="EC" id="2.1.3.3" evidence="3 6"/>
<dbReference type="InterPro" id="IPR036901">
    <property type="entry name" value="Asp/Orn_carbamoylTrfase_sf"/>
</dbReference>